<feature type="compositionally biased region" description="Basic and acidic residues" evidence="1">
    <location>
        <begin position="11"/>
        <end position="20"/>
    </location>
</feature>
<comment type="caution">
    <text evidence="2">The sequence shown here is derived from an EMBL/GenBank/DDBJ whole genome shotgun (WGS) entry which is preliminary data.</text>
</comment>
<feature type="region of interest" description="Disordered" evidence="1">
    <location>
        <begin position="1"/>
        <end position="22"/>
    </location>
</feature>
<sequence length="108" mass="12409">MATSNSASKTPPREETRNVPRSDCSLVGDPKCLHTSLNFFFINFCNIRARRSNFQSVEYHLSSTKPYLLFLTKTQLSEAIDSSSSVPFYFLYPHFRSKAGRCIYVRND</sequence>
<keyword evidence="3" id="KW-1185">Reference proteome</keyword>
<evidence type="ECO:0000256" key="1">
    <source>
        <dbReference type="SAM" id="MobiDB-lite"/>
    </source>
</evidence>
<dbReference type="EMBL" id="VSRR010012819">
    <property type="protein sequence ID" value="MPC55014.1"/>
    <property type="molecule type" value="Genomic_DNA"/>
</dbReference>
<dbReference type="AlphaFoldDB" id="A0A5B7GEP9"/>
<dbReference type="Proteomes" id="UP000324222">
    <property type="component" value="Unassembled WGS sequence"/>
</dbReference>
<protein>
    <submittedName>
        <fullName evidence="2">Uncharacterized protein</fullName>
    </submittedName>
</protein>
<proteinExistence type="predicted"/>
<organism evidence="2 3">
    <name type="scientific">Portunus trituberculatus</name>
    <name type="common">Swimming crab</name>
    <name type="synonym">Neptunus trituberculatus</name>
    <dbReference type="NCBI Taxonomy" id="210409"/>
    <lineage>
        <taxon>Eukaryota</taxon>
        <taxon>Metazoa</taxon>
        <taxon>Ecdysozoa</taxon>
        <taxon>Arthropoda</taxon>
        <taxon>Crustacea</taxon>
        <taxon>Multicrustacea</taxon>
        <taxon>Malacostraca</taxon>
        <taxon>Eumalacostraca</taxon>
        <taxon>Eucarida</taxon>
        <taxon>Decapoda</taxon>
        <taxon>Pleocyemata</taxon>
        <taxon>Brachyura</taxon>
        <taxon>Eubrachyura</taxon>
        <taxon>Portunoidea</taxon>
        <taxon>Portunidae</taxon>
        <taxon>Portuninae</taxon>
        <taxon>Portunus</taxon>
    </lineage>
</organism>
<gene>
    <name evidence="2" type="ORF">E2C01_048945</name>
</gene>
<name>A0A5B7GEP9_PORTR</name>
<evidence type="ECO:0000313" key="3">
    <source>
        <dbReference type="Proteomes" id="UP000324222"/>
    </source>
</evidence>
<accession>A0A5B7GEP9</accession>
<evidence type="ECO:0000313" key="2">
    <source>
        <dbReference type="EMBL" id="MPC55014.1"/>
    </source>
</evidence>
<reference evidence="2 3" key="1">
    <citation type="submission" date="2019-05" db="EMBL/GenBank/DDBJ databases">
        <title>Another draft genome of Portunus trituberculatus and its Hox gene families provides insights of decapod evolution.</title>
        <authorList>
            <person name="Jeong J.-H."/>
            <person name="Song I."/>
            <person name="Kim S."/>
            <person name="Choi T."/>
            <person name="Kim D."/>
            <person name="Ryu S."/>
            <person name="Kim W."/>
        </authorList>
    </citation>
    <scope>NUCLEOTIDE SEQUENCE [LARGE SCALE GENOMIC DNA]</scope>
    <source>
        <tissue evidence="2">Muscle</tissue>
    </source>
</reference>